<feature type="domain" description="Histidine kinase" evidence="13">
    <location>
        <begin position="263"/>
        <end position="477"/>
    </location>
</feature>
<sequence length="479" mass="52982">MKIRTRLLLSLLLTAGAAFYFLGNWLRDDVKFRYFQILEDGLAETAHILAASVESESAGSAQPKVQALQKIITSVLSRRVNAEIFGIKKQQISLRIYATDATGKVIYDSAGFGLGRDYSKWNDVYLTLKGHYGARSSRDDQRYPDVSIKYIAAPIRSNGRIVGVVTAAKPAVTLEQVIASTKDKIAWTLLIVFTAFVITGVLVTYLITRPLDLLIGYVKRLRSGTKEALPRLGKSEIGVLGREFELMRAELDGRKYIESFVQMLTHEFKSPVAGILGASEILEGDLSAQDRHKFLGNITREAKRIQTITETLLQIATLENTRALPKPEVVDLSELLEQLSEDFAQLCAQKSISLDVKAGKNMRLTGNYFFLYQALANLLQNALDFSPQKGTIEITVRHEAQQISIAIGDRGAGIPEFAREKIFDKFYSLERPDTQRKSTGLGLAFVRLVVELHGGNITVAPREGIGTTVVVSMPVKISG</sequence>
<dbReference type="SUPFAM" id="SSF55874">
    <property type="entry name" value="ATPase domain of HSP90 chaperone/DNA topoisomerase II/histidine kinase"/>
    <property type="match status" value="1"/>
</dbReference>
<keyword evidence="11 12" id="KW-0472">Membrane</keyword>
<evidence type="ECO:0000313" key="15">
    <source>
        <dbReference type="EMBL" id="AGC71699.1"/>
    </source>
</evidence>
<dbReference type="PANTHER" id="PTHR45436:SF10">
    <property type="entry name" value="HISTIDINE KINASE"/>
    <property type="match status" value="1"/>
</dbReference>
<evidence type="ECO:0000259" key="13">
    <source>
        <dbReference type="PROSITE" id="PS50109"/>
    </source>
</evidence>
<dbReference type="GO" id="GO:0005886">
    <property type="term" value="C:plasma membrane"/>
    <property type="evidence" value="ECO:0007669"/>
    <property type="project" value="UniProtKB-SubCell"/>
</dbReference>
<reference evidence="15" key="1">
    <citation type="submission" date="2012-09" db="EMBL/GenBank/DDBJ databases">
        <title>Metagenomic Characterization of a Microbial Community in Wastewater Detects High Levels of Antibiotic Resistance.</title>
        <authorList>
            <person name="Abrams M."/>
            <person name="Caldwell A."/>
            <person name="Vandaei E."/>
            <person name="Lee W."/>
            <person name="Perrott J."/>
            <person name="Khan S.Y."/>
            <person name="Ta J."/>
            <person name="Romero D."/>
            <person name="Nguyen V."/>
            <person name="Pourmand N."/>
            <person name="Ouverney C.C."/>
        </authorList>
    </citation>
    <scope>NUCLEOTIDE SEQUENCE</scope>
</reference>
<dbReference type="SMART" id="SM00388">
    <property type="entry name" value="HisKA"/>
    <property type="match status" value="1"/>
</dbReference>
<evidence type="ECO:0000256" key="4">
    <source>
        <dbReference type="ARBA" id="ARBA00022475"/>
    </source>
</evidence>
<keyword evidence="6" id="KW-0808">Transferase</keyword>
<keyword evidence="9 12" id="KW-1133">Transmembrane helix</keyword>
<dbReference type="GO" id="GO:0000155">
    <property type="term" value="F:phosphorelay sensor kinase activity"/>
    <property type="evidence" value="ECO:0007669"/>
    <property type="project" value="InterPro"/>
</dbReference>
<dbReference type="Pfam" id="PF00512">
    <property type="entry name" value="HisKA"/>
    <property type="match status" value="1"/>
</dbReference>
<dbReference type="AlphaFoldDB" id="L7VVY4"/>
<evidence type="ECO:0000256" key="8">
    <source>
        <dbReference type="ARBA" id="ARBA00022777"/>
    </source>
</evidence>
<comment type="subcellular location">
    <subcellularLocation>
        <location evidence="2">Cell membrane</location>
        <topology evidence="2">Multi-pass membrane protein</topology>
    </subcellularLocation>
</comment>
<evidence type="ECO:0000256" key="6">
    <source>
        <dbReference type="ARBA" id="ARBA00022679"/>
    </source>
</evidence>
<dbReference type="PANTHER" id="PTHR45436">
    <property type="entry name" value="SENSOR HISTIDINE KINASE YKOH"/>
    <property type="match status" value="1"/>
</dbReference>
<proteinExistence type="predicted"/>
<evidence type="ECO:0000256" key="2">
    <source>
        <dbReference type="ARBA" id="ARBA00004651"/>
    </source>
</evidence>
<feature type="transmembrane region" description="Helical" evidence="12">
    <location>
        <begin position="185"/>
        <end position="207"/>
    </location>
</feature>
<dbReference type="SUPFAM" id="SSF103190">
    <property type="entry name" value="Sensory domain-like"/>
    <property type="match status" value="1"/>
</dbReference>
<dbReference type="InterPro" id="IPR003661">
    <property type="entry name" value="HisK_dim/P_dom"/>
</dbReference>
<dbReference type="FunFam" id="3.30.565.10:FF:000006">
    <property type="entry name" value="Sensor histidine kinase WalK"/>
    <property type="match status" value="1"/>
</dbReference>
<keyword evidence="10" id="KW-0902">Two-component regulatory system</keyword>
<comment type="catalytic activity">
    <reaction evidence="1">
        <text>ATP + protein L-histidine = ADP + protein N-phospho-L-histidine.</text>
        <dbReference type="EC" id="2.7.13.3"/>
    </reaction>
</comment>
<dbReference type="Gene3D" id="1.10.287.130">
    <property type="match status" value="1"/>
</dbReference>
<dbReference type="InterPro" id="IPR004358">
    <property type="entry name" value="Sig_transdc_His_kin-like_C"/>
</dbReference>
<dbReference type="InterPro" id="IPR029151">
    <property type="entry name" value="Sensor-like_sf"/>
</dbReference>
<dbReference type="Pfam" id="PF02518">
    <property type="entry name" value="HATPase_c"/>
    <property type="match status" value="1"/>
</dbReference>
<evidence type="ECO:0000256" key="7">
    <source>
        <dbReference type="ARBA" id="ARBA00022692"/>
    </source>
</evidence>
<evidence type="ECO:0000256" key="5">
    <source>
        <dbReference type="ARBA" id="ARBA00022553"/>
    </source>
</evidence>
<accession>L7VVY4</accession>
<dbReference type="SMART" id="SM00387">
    <property type="entry name" value="HATPase_c"/>
    <property type="match status" value="1"/>
</dbReference>
<evidence type="ECO:0000256" key="3">
    <source>
        <dbReference type="ARBA" id="ARBA00012438"/>
    </source>
</evidence>
<dbReference type="PROSITE" id="PS50109">
    <property type="entry name" value="HIS_KIN"/>
    <property type="match status" value="1"/>
</dbReference>
<dbReference type="NCBIfam" id="NF008312">
    <property type="entry name" value="PRK11100.1"/>
    <property type="match status" value="1"/>
</dbReference>
<evidence type="ECO:0000259" key="14">
    <source>
        <dbReference type="PROSITE" id="PS50885"/>
    </source>
</evidence>
<evidence type="ECO:0000256" key="11">
    <source>
        <dbReference type="ARBA" id="ARBA00023136"/>
    </source>
</evidence>
<dbReference type="Gene3D" id="3.30.565.10">
    <property type="entry name" value="Histidine kinase-like ATPase, C-terminal domain"/>
    <property type="match status" value="1"/>
</dbReference>
<dbReference type="PROSITE" id="PS50885">
    <property type="entry name" value="HAMP"/>
    <property type="match status" value="1"/>
</dbReference>
<keyword evidence="7 12" id="KW-0812">Transmembrane</keyword>
<keyword evidence="4" id="KW-1003">Cell membrane</keyword>
<evidence type="ECO:0000256" key="10">
    <source>
        <dbReference type="ARBA" id="ARBA00023012"/>
    </source>
</evidence>
<keyword evidence="8" id="KW-0418">Kinase</keyword>
<dbReference type="EC" id="2.7.13.3" evidence="3"/>
<dbReference type="InterPro" id="IPR003594">
    <property type="entry name" value="HATPase_dom"/>
</dbReference>
<dbReference type="InterPro" id="IPR050428">
    <property type="entry name" value="TCS_sensor_his_kinase"/>
</dbReference>
<evidence type="ECO:0000256" key="9">
    <source>
        <dbReference type="ARBA" id="ARBA00022989"/>
    </source>
</evidence>
<dbReference type="InterPro" id="IPR036097">
    <property type="entry name" value="HisK_dim/P_sf"/>
</dbReference>
<organism evidence="15">
    <name type="scientific">uncultured bacterium A1Q1_fos_300</name>
    <dbReference type="NCBI Taxonomy" id="1256571"/>
    <lineage>
        <taxon>Bacteria</taxon>
        <taxon>environmental samples</taxon>
    </lineage>
</organism>
<keyword evidence="5" id="KW-0597">Phosphoprotein</keyword>
<name>L7VVY4_9BACT</name>
<evidence type="ECO:0000256" key="12">
    <source>
        <dbReference type="SAM" id="Phobius"/>
    </source>
</evidence>
<dbReference type="EMBL" id="JX649880">
    <property type="protein sequence ID" value="AGC71699.1"/>
    <property type="molecule type" value="Genomic_DNA"/>
</dbReference>
<dbReference type="PRINTS" id="PR00344">
    <property type="entry name" value="BCTRLSENSOR"/>
</dbReference>
<dbReference type="Gene3D" id="6.10.340.10">
    <property type="match status" value="1"/>
</dbReference>
<dbReference type="SUPFAM" id="SSF47384">
    <property type="entry name" value="Homodimeric domain of signal transducing histidine kinase"/>
    <property type="match status" value="1"/>
</dbReference>
<dbReference type="InterPro" id="IPR003660">
    <property type="entry name" value="HAMP_dom"/>
</dbReference>
<protein>
    <recommendedName>
        <fullName evidence="3">histidine kinase</fullName>
        <ecNumber evidence="3">2.7.13.3</ecNumber>
    </recommendedName>
</protein>
<dbReference type="CDD" id="cd00082">
    <property type="entry name" value="HisKA"/>
    <property type="match status" value="1"/>
</dbReference>
<evidence type="ECO:0000256" key="1">
    <source>
        <dbReference type="ARBA" id="ARBA00000085"/>
    </source>
</evidence>
<dbReference type="InterPro" id="IPR036890">
    <property type="entry name" value="HATPase_C_sf"/>
</dbReference>
<dbReference type="InterPro" id="IPR005467">
    <property type="entry name" value="His_kinase_dom"/>
</dbReference>
<feature type="domain" description="HAMP" evidence="14">
    <location>
        <begin position="205"/>
        <end position="256"/>
    </location>
</feature>